<dbReference type="PANTHER" id="PTHR35090:SF1">
    <property type="entry name" value="SLR0144 PROTEIN"/>
    <property type="match status" value="1"/>
</dbReference>
<dbReference type="SUPFAM" id="SSF111126">
    <property type="entry name" value="Ligand-binding domain in the NO signalling and Golgi transport"/>
    <property type="match status" value="1"/>
</dbReference>
<feature type="domain" description="4-vinyl reductase 4VR" evidence="1">
    <location>
        <begin position="140"/>
        <end position="201"/>
    </location>
</feature>
<evidence type="ECO:0000313" key="3">
    <source>
        <dbReference type="Proteomes" id="UP000548632"/>
    </source>
</evidence>
<dbReference type="Gene3D" id="3.30.1380.20">
    <property type="entry name" value="Trafficking protein particle complex subunit 3"/>
    <property type="match status" value="1"/>
</dbReference>
<dbReference type="InterPro" id="IPR010249">
    <property type="entry name" value="BchJ"/>
</dbReference>
<keyword evidence="3" id="KW-1185">Reference proteome</keyword>
<evidence type="ECO:0000313" key="2">
    <source>
        <dbReference type="EMBL" id="MBB1125739.1"/>
    </source>
</evidence>
<dbReference type="NCBIfam" id="TIGR02019">
    <property type="entry name" value="BchJ"/>
    <property type="match status" value="1"/>
</dbReference>
<dbReference type="InterPro" id="IPR024096">
    <property type="entry name" value="NO_sig/Golgi_transp_ligand-bd"/>
</dbReference>
<name>A0A839HFF9_9GAMM</name>
<accession>A0A839HFF9</accession>
<organism evidence="2 3">
    <name type="scientific">Thiospirillum jenense</name>
    <dbReference type="NCBI Taxonomy" id="1653858"/>
    <lineage>
        <taxon>Bacteria</taxon>
        <taxon>Pseudomonadati</taxon>
        <taxon>Pseudomonadota</taxon>
        <taxon>Gammaproteobacteria</taxon>
        <taxon>Chromatiales</taxon>
        <taxon>Chromatiaceae</taxon>
        <taxon>Thiospirillum</taxon>
    </lineage>
</organism>
<proteinExistence type="predicted"/>
<dbReference type="PANTHER" id="PTHR35090">
    <property type="entry name" value="DNA-DIRECTED RNA POLYMERASE SUBUNIT I"/>
    <property type="match status" value="1"/>
</dbReference>
<reference evidence="2 3" key="1">
    <citation type="journal article" date="2020" name="Arch. Microbiol.">
        <title>The genome sequence of the giant phototrophic gammaproteobacterium Thiospirillum jenense gives insight into its physiological properties and phylogenetic relationships.</title>
        <authorList>
            <person name="Imhoff J.F."/>
            <person name="Meyer T.E."/>
            <person name="Kyndt J.A."/>
        </authorList>
    </citation>
    <scope>NUCLEOTIDE SEQUENCE [LARGE SCALE GENOMIC DNA]</scope>
    <source>
        <strain evidence="2 3">DSM 216</strain>
    </source>
</reference>
<comment type="caution">
    <text evidence="2">The sequence shown here is derived from an EMBL/GenBank/DDBJ whole genome shotgun (WGS) entry which is preliminary data.</text>
</comment>
<sequence length="201" mass="22119">MHTSNTTDIPRIGPNAIIRVAEALTAQYNNPELTAQIFTTAGLTHYLTALPTQMVPETEVTALAAALRQHLDADAARAVSHDAGQRTGDYLLAHRIPKPAQRVLRLLPPALACRMLLKAIEKNAWTFVGSGHYHFNLRRPVQITIAHCPLCRDATAPQPICDFYVGAFERLCQTLVSRRTQVTEIACQAAGAPACVFELRW</sequence>
<dbReference type="AlphaFoldDB" id="A0A839HFF9"/>
<dbReference type="GO" id="GO:0015979">
    <property type="term" value="P:photosynthesis"/>
    <property type="evidence" value="ECO:0007669"/>
    <property type="project" value="InterPro"/>
</dbReference>
<gene>
    <name evidence="2" type="primary">bchJ</name>
    <name evidence="2" type="ORF">HUK38_05755</name>
</gene>
<dbReference type="EMBL" id="JABVCQ010000009">
    <property type="protein sequence ID" value="MBB1125739.1"/>
    <property type="molecule type" value="Genomic_DNA"/>
</dbReference>
<evidence type="ECO:0000259" key="1">
    <source>
        <dbReference type="SMART" id="SM00989"/>
    </source>
</evidence>
<dbReference type="InterPro" id="IPR004096">
    <property type="entry name" value="V4R"/>
</dbReference>
<dbReference type="Pfam" id="PF02830">
    <property type="entry name" value="V4R"/>
    <property type="match status" value="1"/>
</dbReference>
<dbReference type="SMART" id="SM00989">
    <property type="entry name" value="V4R"/>
    <property type="match status" value="1"/>
</dbReference>
<dbReference type="GO" id="GO:0030494">
    <property type="term" value="P:bacteriochlorophyll biosynthetic process"/>
    <property type="evidence" value="ECO:0007669"/>
    <property type="project" value="InterPro"/>
</dbReference>
<dbReference type="Proteomes" id="UP000548632">
    <property type="component" value="Unassembled WGS sequence"/>
</dbReference>
<protein>
    <submittedName>
        <fullName evidence="2">Bacteriochlorophyll 4-vinyl reductase</fullName>
    </submittedName>
</protein>